<gene>
    <name evidence="2" type="ORF">E0493_01495</name>
</gene>
<dbReference type="Pfam" id="PF00795">
    <property type="entry name" value="CN_hydrolase"/>
    <property type="match status" value="1"/>
</dbReference>
<evidence type="ECO:0000313" key="2">
    <source>
        <dbReference type="EMBL" id="MXP62025.1"/>
    </source>
</evidence>
<evidence type="ECO:0000313" key="3">
    <source>
        <dbReference type="Proteomes" id="UP000460715"/>
    </source>
</evidence>
<dbReference type="PANTHER" id="PTHR23088:SF50">
    <property type="entry name" value="HYDROLASE YHCX"/>
    <property type="match status" value="1"/>
</dbReference>
<dbReference type="RefSeq" id="WP_160935133.1">
    <property type="nucleotide sequence ID" value="NZ_SNVJ01000001.1"/>
</dbReference>
<dbReference type="SUPFAM" id="SSF56317">
    <property type="entry name" value="Carbon-nitrogen hydrolase"/>
    <property type="match status" value="1"/>
</dbReference>
<accession>A0A845B5W5</accession>
<dbReference type="AlphaFoldDB" id="A0A845B5W5"/>
<dbReference type="OrthoDB" id="9811121at2"/>
<dbReference type="Gene3D" id="3.60.110.10">
    <property type="entry name" value="Carbon-nitrogen hydrolase"/>
    <property type="match status" value="1"/>
</dbReference>
<dbReference type="CDD" id="cd07574">
    <property type="entry name" value="nitrilase_Rim1_like"/>
    <property type="match status" value="1"/>
</dbReference>
<feature type="domain" description="CN hydrolase" evidence="1">
    <location>
        <begin position="10"/>
        <end position="269"/>
    </location>
</feature>
<dbReference type="PANTHER" id="PTHR23088">
    <property type="entry name" value="NITRILASE-RELATED"/>
    <property type="match status" value="1"/>
</dbReference>
<dbReference type="InterPro" id="IPR036526">
    <property type="entry name" value="C-N_Hydrolase_sf"/>
</dbReference>
<dbReference type="InterPro" id="IPR003010">
    <property type="entry name" value="C-N_Hydrolase"/>
</dbReference>
<dbReference type="Proteomes" id="UP000460715">
    <property type="component" value="Unassembled WGS sequence"/>
</dbReference>
<proteinExistence type="predicted"/>
<protein>
    <submittedName>
        <fullName evidence="2">Carbon-nitrogen hydrolase</fullName>
    </submittedName>
</protein>
<keyword evidence="2" id="KW-0378">Hydrolase</keyword>
<sequence>MPAVTPPRPLRLALLQYPVERPEGVAAWAAKLDRWLFEAKGGGAELAVLPEYACVELGSALAGQSPAAEREELEAMVEAAPAILEAMRGAARRSGLWLVPGSLPMRDPDGALRNRAPLITPEGSLAFQDKHAMTRFESERWGVSAGAAPAVFDTPWGRIGISICYDSEFPKHVRAQVEAGAWLVLVPTCTDTLHGFNRVRFSAAARALENQCFVGIAPTVGEASWSAALDRNRGFAAVFGPIDHGFPEDGVIAQGRLDRAQWVFADIDPARIEAVRREGAVFNHRDWPRQSFPSPRPAAFA</sequence>
<organism evidence="2 3">
    <name type="scientific">Teichococcus coralli</name>
    <dbReference type="NCBI Taxonomy" id="2545983"/>
    <lineage>
        <taxon>Bacteria</taxon>
        <taxon>Pseudomonadati</taxon>
        <taxon>Pseudomonadota</taxon>
        <taxon>Alphaproteobacteria</taxon>
        <taxon>Acetobacterales</taxon>
        <taxon>Roseomonadaceae</taxon>
        <taxon>Roseomonas</taxon>
    </lineage>
</organism>
<dbReference type="EMBL" id="SNVJ01000001">
    <property type="protein sequence ID" value="MXP62025.1"/>
    <property type="molecule type" value="Genomic_DNA"/>
</dbReference>
<dbReference type="PROSITE" id="PS50263">
    <property type="entry name" value="CN_HYDROLASE"/>
    <property type="match status" value="1"/>
</dbReference>
<keyword evidence="3" id="KW-1185">Reference proteome</keyword>
<comment type="caution">
    <text evidence="2">The sequence shown here is derived from an EMBL/GenBank/DDBJ whole genome shotgun (WGS) entry which is preliminary data.</text>
</comment>
<reference evidence="2 3" key="1">
    <citation type="submission" date="2019-03" db="EMBL/GenBank/DDBJ databases">
        <title>Roseomonas sp. a novel Roseomonas species isolated from Sea whip Gorgonian.</title>
        <authorList>
            <person name="Li F."/>
            <person name="Pan X."/>
            <person name="Huang S."/>
            <person name="Li Z."/>
            <person name="Meng B."/>
        </authorList>
    </citation>
    <scope>NUCLEOTIDE SEQUENCE [LARGE SCALE GENOMIC DNA]</scope>
    <source>
        <strain evidence="2 3">M0104</strain>
    </source>
</reference>
<name>A0A845B5W5_9PROT</name>
<evidence type="ECO:0000259" key="1">
    <source>
        <dbReference type="PROSITE" id="PS50263"/>
    </source>
</evidence>
<dbReference type="GO" id="GO:0016787">
    <property type="term" value="F:hydrolase activity"/>
    <property type="evidence" value="ECO:0007669"/>
    <property type="project" value="UniProtKB-KW"/>
</dbReference>